<dbReference type="PANTHER" id="PTHR46268:SF6">
    <property type="entry name" value="UNIVERSAL STRESS PROTEIN UP12"/>
    <property type="match status" value="1"/>
</dbReference>
<dbReference type="InterPro" id="IPR006016">
    <property type="entry name" value="UspA"/>
</dbReference>
<feature type="domain" description="UspA" evidence="3">
    <location>
        <begin position="30"/>
        <end position="168"/>
    </location>
</feature>
<accession>A0ABP6RTK1</accession>
<proteinExistence type="inferred from homology"/>
<dbReference type="PRINTS" id="PR01438">
    <property type="entry name" value="UNVRSLSTRESS"/>
</dbReference>
<dbReference type="Pfam" id="PF00582">
    <property type="entry name" value="Usp"/>
    <property type="match status" value="2"/>
</dbReference>
<feature type="region of interest" description="Disordered" evidence="2">
    <location>
        <begin position="1"/>
        <end position="31"/>
    </location>
</feature>
<protein>
    <submittedName>
        <fullName evidence="4">Universal stress protein</fullName>
    </submittedName>
</protein>
<dbReference type="PANTHER" id="PTHR46268">
    <property type="entry name" value="STRESS RESPONSE PROTEIN NHAX"/>
    <property type="match status" value="1"/>
</dbReference>
<organism evidence="4 5">
    <name type="scientific">Saccharopolyspora gregorii</name>
    <dbReference type="NCBI Taxonomy" id="33914"/>
    <lineage>
        <taxon>Bacteria</taxon>
        <taxon>Bacillati</taxon>
        <taxon>Actinomycetota</taxon>
        <taxon>Actinomycetes</taxon>
        <taxon>Pseudonocardiales</taxon>
        <taxon>Pseudonocardiaceae</taxon>
        <taxon>Saccharopolyspora</taxon>
    </lineage>
</organism>
<name>A0ABP6RTK1_9PSEU</name>
<keyword evidence="5" id="KW-1185">Reference proteome</keyword>
<feature type="compositionally biased region" description="Basic and acidic residues" evidence="2">
    <location>
        <begin position="1"/>
        <end position="19"/>
    </location>
</feature>
<evidence type="ECO:0000256" key="1">
    <source>
        <dbReference type="ARBA" id="ARBA00008791"/>
    </source>
</evidence>
<feature type="domain" description="UspA" evidence="3">
    <location>
        <begin position="177"/>
        <end position="312"/>
    </location>
</feature>
<dbReference type="InterPro" id="IPR014729">
    <property type="entry name" value="Rossmann-like_a/b/a_fold"/>
</dbReference>
<evidence type="ECO:0000259" key="3">
    <source>
        <dbReference type="Pfam" id="PF00582"/>
    </source>
</evidence>
<sequence length="316" mass="33061">MEARRPRIPRRSADSHGEGDEMSELGTGPLVVGVDGSGTARGAVRWAAAEAARRRRALRIVYADVFALPALPGIPGVRWSHAPRAEVRAEVRKWLADAAEIAQRQSPDLEVRTESVPGSPASVLIEESVSAGLVVVGDRGLGGFSGLLAGSVAVAVAAHGHCATVVVRGRGEPADGPVVVGLDGSRQAPLLLEHGFAAAAAHDVPLHVVHTWNLVGVDSKWMRVGLAADEIEEGSHRLLAELISGRREHHPDVRVQRFVAKGSPAATLLEHAAGATLVVVGTRGRGGFTGMLLGSTSQALIHHAPCPVLIARTPKR</sequence>
<dbReference type="EMBL" id="BAAAYK010000038">
    <property type="protein sequence ID" value="GAA3360010.1"/>
    <property type="molecule type" value="Genomic_DNA"/>
</dbReference>
<evidence type="ECO:0000256" key="2">
    <source>
        <dbReference type="SAM" id="MobiDB-lite"/>
    </source>
</evidence>
<comment type="similarity">
    <text evidence="1">Belongs to the universal stress protein A family.</text>
</comment>
<evidence type="ECO:0000313" key="5">
    <source>
        <dbReference type="Proteomes" id="UP001500483"/>
    </source>
</evidence>
<dbReference type="InterPro" id="IPR006015">
    <property type="entry name" value="Universal_stress_UspA"/>
</dbReference>
<reference evidence="5" key="1">
    <citation type="journal article" date="2019" name="Int. J. Syst. Evol. Microbiol.">
        <title>The Global Catalogue of Microorganisms (GCM) 10K type strain sequencing project: providing services to taxonomists for standard genome sequencing and annotation.</title>
        <authorList>
            <consortium name="The Broad Institute Genomics Platform"/>
            <consortium name="The Broad Institute Genome Sequencing Center for Infectious Disease"/>
            <person name="Wu L."/>
            <person name="Ma J."/>
        </authorList>
    </citation>
    <scope>NUCLEOTIDE SEQUENCE [LARGE SCALE GENOMIC DNA]</scope>
    <source>
        <strain evidence="5">JCM 9687</strain>
    </source>
</reference>
<comment type="caution">
    <text evidence="4">The sequence shown here is derived from an EMBL/GenBank/DDBJ whole genome shotgun (WGS) entry which is preliminary data.</text>
</comment>
<dbReference type="Proteomes" id="UP001500483">
    <property type="component" value="Unassembled WGS sequence"/>
</dbReference>
<dbReference type="Gene3D" id="3.40.50.620">
    <property type="entry name" value="HUPs"/>
    <property type="match status" value="2"/>
</dbReference>
<gene>
    <name evidence="4" type="ORF">GCM10020366_38290</name>
</gene>
<evidence type="ECO:0000313" key="4">
    <source>
        <dbReference type="EMBL" id="GAA3360010.1"/>
    </source>
</evidence>
<dbReference type="SUPFAM" id="SSF52402">
    <property type="entry name" value="Adenine nucleotide alpha hydrolases-like"/>
    <property type="match status" value="2"/>
</dbReference>